<proteinExistence type="predicted"/>
<sequence length="88" mass="10546">MKMIDDMETVYQLLKEKEILYIRDGARVMFFGMRHGQIQVMSAQAHYVLDLQTFAEMFADAQFAVWERSRIEEISEEKDAEYYGWTHK</sequence>
<reference evidence="1" key="1">
    <citation type="journal article" date="2021" name="PeerJ">
        <title>Extensive microbial diversity within the chicken gut microbiome revealed by metagenomics and culture.</title>
        <authorList>
            <person name="Gilroy R."/>
            <person name="Ravi A."/>
            <person name="Getino M."/>
            <person name="Pursley I."/>
            <person name="Horton D.L."/>
            <person name="Alikhan N.F."/>
            <person name="Baker D."/>
            <person name="Gharbi K."/>
            <person name="Hall N."/>
            <person name="Watson M."/>
            <person name="Adriaenssens E.M."/>
            <person name="Foster-Nyarko E."/>
            <person name="Jarju S."/>
            <person name="Secka A."/>
            <person name="Antonio M."/>
            <person name="Oren A."/>
            <person name="Chaudhuri R.R."/>
            <person name="La Ragione R."/>
            <person name="Hildebrand F."/>
            <person name="Pallen M.J."/>
        </authorList>
    </citation>
    <scope>NUCLEOTIDE SEQUENCE</scope>
    <source>
        <strain evidence="1">CHK187-11901</strain>
    </source>
</reference>
<organism evidence="1 2">
    <name type="scientific">Candidatus Merdibacter merdavium</name>
    <dbReference type="NCBI Taxonomy" id="2838692"/>
    <lineage>
        <taxon>Bacteria</taxon>
        <taxon>Bacillati</taxon>
        <taxon>Bacillota</taxon>
        <taxon>Erysipelotrichia</taxon>
        <taxon>Erysipelotrichales</taxon>
        <taxon>Erysipelotrichaceae</taxon>
        <taxon>Merdibacter</taxon>
    </lineage>
</organism>
<protein>
    <submittedName>
        <fullName evidence="1">Uncharacterized protein</fullName>
    </submittedName>
</protein>
<dbReference type="AlphaFoldDB" id="A0A9D2NS28"/>
<comment type="caution">
    <text evidence="1">The sequence shown here is derived from an EMBL/GenBank/DDBJ whole genome shotgun (WGS) entry which is preliminary data.</text>
</comment>
<accession>A0A9D2NS28</accession>
<dbReference type="Proteomes" id="UP000823896">
    <property type="component" value="Unassembled WGS sequence"/>
</dbReference>
<dbReference type="EMBL" id="DWWM01000005">
    <property type="protein sequence ID" value="HJC35703.1"/>
    <property type="molecule type" value="Genomic_DNA"/>
</dbReference>
<evidence type="ECO:0000313" key="1">
    <source>
        <dbReference type="EMBL" id="HJC35703.1"/>
    </source>
</evidence>
<reference evidence="1" key="2">
    <citation type="submission" date="2021-04" db="EMBL/GenBank/DDBJ databases">
        <authorList>
            <person name="Gilroy R."/>
        </authorList>
    </citation>
    <scope>NUCLEOTIDE SEQUENCE</scope>
    <source>
        <strain evidence="1">CHK187-11901</strain>
    </source>
</reference>
<evidence type="ECO:0000313" key="2">
    <source>
        <dbReference type="Proteomes" id="UP000823896"/>
    </source>
</evidence>
<gene>
    <name evidence="1" type="ORF">H9702_01050</name>
</gene>
<name>A0A9D2NS28_9FIRM</name>